<dbReference type="RefSeq" id="WP_019951024.1">
    <property type="nucleotide sequence ID" value="NZ_JBHLVX010000051.1"/>
</dbReference>
<dbReference type="NCBIfam" id="TIGR03082">
    <property type="entry name" value="Gneg_AbrB_dup"/>
    <property type="match status" value="2"/>
</dbReference>
<keyword evidence="1" id="KW-0812">Transmembrane</keyword>
<feature type="transmembrane region" description="Helical" evidence="1">
    <location>
        <begin position="158"/>
        <end position="180"/>
    </location>
</feature>
<protein>
    <submittedName>
        <fullName evidence="2">AbrB family transcriptional regulator</fullName>
    </submittedName>
</protein>
<feature type="transmembrane region" description="Helical" evidence="1">
    <location>
        <begin position="125"/>
        <end position="152"/>
    </location>
</feature>
<dbReference type="Proteomes" id="UP001589814">
    <property type="component" value="Unassembled WGS sequence"/>
</dbReference>
<evidence type="ECO:0000313" key="3">
    <source>
        <dbReference type="Proteomes" id="UP001589814"/>
    </source>
</evidence>
<name>A0ABV6G832_9GAMM</name>
<accession>A0ABV6G832</accession>
<reference evidence="2 3" key="1">
    <citation type="submission" date="2024-09" db="EMBL/GenBank/DDBJ databases">
        <authorList>
            <person name="Sun Q."/>
            <person name="Mori K."/>
        </authorList>
    </citation>
    <scope>NUCLEOTIDE SEQUENCE [LARGE SCALE GENOMIC DNA]</scope>
    <source>
        <strain evidence="2 3">CCM 7415</strain>
    </source>
</reference>
<feature type="transmembrane region" description="Helical" evidence="1">
    <location>
        <begin position="38"/>
        <end position="56"/>
    </location>
</feature>
<dbReference type="InterPro" id="IPR007820">
    <property type="entry name" value="AbrB_fam"/>
</dbReference>
<keyword evidence="1" id="KW-1133">Transmembrane helix</keyword>
<keyword evidence="1" id="KW-0472">Membrane</keyword>
<dbReference type="PANTHER" id="PTHR38457:SF1">
    <property type="entry name" value="REGULATOR ABRB-RELATED"/>
    <property type="match status" value="1"/>
</dbReference>
<feature type="transmembrane region" description="Helical" evidence="1">
    <location>
        <begin position="92"/>
        <end position="113"/>
    </location>
</feature>
<dbReference type="EMBL" id="JBHLVX010000051">
    <property type="protein sequence ID" value="MFC0269127.1"/>
    <property type="molecule type" value="Genomic_DNA"/>
</dbReference>
<dbReference type="PANTHER" id="PTHR38457">
    <property type="entry name" value="REGULATOR ABRB-RELATED"/>
    <property type="match status" value="1"/>
</dbReference>
<dbReference type="PIRSF" id="PIRSF038991">
    <property type="entry name" value="Protein_AbrB"/>
    <property type="match status" value="1"/>
</dbReference>
<sequence length="367" mass="38598">MRAARKAMAMRQSLLRWTLLVILSAVLAVGLDWLHLPAAFLLGPMIAAIMVAVSFGPVHLPGLAFNWAQGVVGCLIARAITPSLLAEIGRDWPIFASGVLAVVLLSMVIGWLLTRWQVLPGSTAIWGTLPGAAAAMVIMAGDFGCDVGLVAFVQYVRVIIVSVLSAVVAAVFVPAAPAGGLSAHIAFLPSDWLGFGETVGFIVVASFLAVRLRIPAGPLMFVMVIGALLQNLHVLRIALPQILLIPGYCVLGWGIGMRFRRETLRQAMHALPSILVSTLFLLLACGGLAVVLVELTGMDPLTAYLATSPGGASTVAIIASASHLNVAYVMAMQVARAWFLMLTGPLIARTLSRWAGYPLGHGRSGSG</sequence>
<feature type="transmembrane region" description="Helical" evidence="1">
    <location>
        <begin position="267"/>
        <end position="292"/>
    </location>
</feature>
<dbReference type="Pfam" id="PF05145">
    <property type="entry name" value="AbrB"/>
    <property type="match status" value="1"/>
</dbReference>
<comment type="caution">
    <text evidence="2">The sequence shown here is derived from an EMBL/GenBank/DDBJ whole genome shotgun (WGS) entry which is preliminary data.</text>
</comment>
<organism evidence="2 3">
    <name type="scientific">Kushneria aurantia</name>
    <dbReference type="NCBI Taxonomy" id="504092"/>
    <lineage>
        <taxon>Bacteria</taxon>
        <taxon>Pseudomonadati</taxon>
        <taxon>Pseudomonadota</taxon>
        <taxon>Gammaproteobacteria</taxon>
        <taxon>Oceanospirillales</taxon>
        <taxon>Halomonadaceae</taxon>
        <taxon>Kushneria</taxon>
    </lineage>
</organism>
<feature type="transmembrane region" description="Helical" evidence="1">
    <location>
        <begin position="312"/>
        <end position="331"/>
    </location>
</feature>
<keyword evidence="3" id="KW-1185">Reference proteome</keyword>
<dbReference type="InterPro" id="IPR017516">
    <property type="entry name" value="AbrB_dup"/>
</dbReference>
<feature type="transmembrane region" description="Helical" evidence="1">
    <location>
        <begin position="192"/>
        <end position="214"/>
    </location>
</feature>
<evidence type="ECO:0000313" key="2">
    <source>
        <dbReference type="EMBL" id="MFC0269127.1"/>
    </source>
</evidence>
<feature type="transmembrane region" description="Helical" evidence="1">
    <location>
        <begin position="63"/>
        <end position="80"/>
    </location>
</feature>
<gene>
    <name evidence="2" type="ORF">ACFFHW_14220</name>
</gene>
<evidence type="ECO:0000256" key="1">
    <source>
        <dbReference type="SAM" id="Phobius"/>
    </source>
</evidence>
<feature type="transmembrane region" description="Helical" evidence="1">
    <location>
        <begin position="234"/>
        <end position="255"/>
    </location>
</feature>
<proteinExistence type="predicted"/>